<name>A0A811R806_9POAL</name>
<dbReference type="InterPro" id="IPR032675">
    <property type="entry name" value="LRR_dom_sf"/>
</dbReference>
<dbReference type="Gene3D" id="3.80.10.10">
    <property type="entry name" value="Ribonuclease Inhibitor"/>
    <property type="match status" value="1"/>
</dbReference>
<reference evidence="1" key="1">
    <citation type="submission" date="2020-10" db="EMBL/GenBank/DDBJ databases">
        <authorList>
            <person name="Han B."/>
            <person name="Lu T."/>
            <person name="Zhao Q."/>
            <person name="Huang X."/>
            <person name="Zhao Y."/>
        </authorList>
    </citation>
    <scope>NUCLEOTIDE SEQUENCE</scope>
</reference>
<gene>
    <name evidence="1" type="ORF">NCGR_LOCUS49468</name>
</gene>
<evidence type="ECO:0000313" key="2">
    <source>
        <dbReference type="Proteomes" id="UP000604825"/>
    </source>
</evidence>
<sequence>MALYRCGLLRYLNLSQNLIVGELPEDIGRGLGANLRTLDLRYNGFYGTIPASQSILIHVD</sequence>
<comment type="caution">
    <text evidence="1">The sequence shown here is derived from an EMBL/GenBank/DDBJ whole genome shotgun (WGS) entry which is preliminary data.</text>
</comment>
<dbReference type="EMBL" id="CAJGYO010000013">
    <property type="protein sequence ID" value="CAD6266163.1"/>
    <property type="molecule type" value="Genomic_DNA"/>
</dbReference>
<dbReference type="SUPFAM" id="SSF52058">
    <property type="entry name" value="L domain-like"/>
    <property type="match status" value="1"/>
</dbReference>
<dbReference type="InterPro" id="IPR001611">
    <property type="entry name" value="Leu-rich_rpt"/>
</dbReference>
<dbReference type="Proteomes" id="UP000604825">
    <property type="component" value="Unassembled WGS sequence"/>
</dbReference>
<accession>A0A811R806</accession>
<dbReference type="Pfam" id="PF00560">
    <property type="entry name" value="LRR_1"/>
    <property type="match status" value="2"/>
</dbReference>
<dbReference type="OrthoDB" id="676979at2759"/>
<organism evidence="1 2">
    <name type="scientific">Miscanthus lutarioriparius</name>
    <dbReference type="NCBI Taxonomy" id="422564"/>
    <lineage>
        <taxon>Eukaryota</taxon>
        <taxon>Viridiplantae</taxon>
        <taxon>Streptophyta</taxon>
        <taxon>Embryophyta</taxon>
        <taxon>Tracheophyta</taxon>
        <taxon>Spermatophyta</taxon>
        <taxon>Magnoliopsida</taxon>
        <taxon>Liliopsida</taxon>
        <taxon>Poales</taxon>
        <taxon>Poaceae</taxon>
        <taxon>PACMAD clade</taxon>
        <taxon>Panicoideae</taxon>
        <taxon>Andropogonodae</taxon>
        <taxon>Andropogoneae</taxon>
        <taxon>Saccharinae</taxon>
        <taxon>Miscanthus</taxon>
    </lineage>
</organism>
<protein>
    <submittedName>
        <fullName evidence="1">Uncharacterized protein</fullName>
    </submittedName>
</protein>
<keyword evidence="2" id="KW-1185">Reference proteome</keyword>
<evidence type="ECO:0000313" key="1">
    <source>
        <dbReference type="EMBL" id="CAD6266163.1"/>
    </source>
</evidence>
<dbReference type="AlphaFoldDB" id="A0A811R806"/>
<proteinExistence type="predicted"/>